<dbReference type="InterPro" id="IPR034164">
    <property type="entry name" value="Pepsin-like_dom"/>
</dbReference>
<keyword evidence="5" id="KW-0645">Protease</keyword>
<feature type="active site" evidence="3">
    <location>
        <position position="188"/>
    </location>
</feature>
<evidence type="ECO:0000313" key="10">
    <source>
        <dbReference type="Proteomes" id="UP000775547"/>
    </source>
</evidence>
<comment type="caution">
    <text evidence="9">The sequence shown here is derived from an EMBL/GenBank/DDBJ whole genome shotgun (WGS) entry which is preliminary data.</text>
</comment>
<feature type="signal peptide" evidence="7">
    <location>
        <begin position="1"/>
        <end position="24"/>
    </location>
</feature>
<evidence type="ECO:0000256" key="4">
    <source>
        <dbReference type="PIRSR" id="PIRSR601461-2"/>
    </source>
</evidence>
<feature type="active site" evidence="3">
    <location>
        <position position="385"/>
    </location>
</feature>
<dbReference type="GO" id="GO:0004190">
    <property type="term" value="F:aspartic-type endopeptidase activity"/>
    <property type="evidence" value="ECO:0007669"/>
    <property type="project" value="UniProtKB-KW"/>
</dbReference>
<dbReference type="SUPFAM" id="SSF50630">
    <property type="entry name" value="Acid proteases"/>
    <property type="match status" value="1"/>
</dbReference>
<dbReference type="PRINTS" id="PR00792">
    <property type="entry name" value="PEPSIN"/>
</dbReference>
<gene>
    <name evidence="9" type="ORF">DXG03_006072</name>
</gene>
<dbReference type="Pfam" id="PF00026">
    <property type="entry name" value="Asp"/>
    <property type="match status" value="1"/>
</dbReference>
<evidence type="ECO:0000256" key="2">
    <source>
        <dbReference type="ARBA" id="ARBA00022750"/>
    </source>
</evidence>
<accession>A0A9P7K9L8</accession>
<evidence type="ECO:0000259" key="8">
    <source>
        <dbReference type="PROSITE" id="PS51767"/>
    </source>
</evidence>
<dbReference type="InterPro" id="IPR001969">
    <property type="entry name" value="Aspartic_peptidase_AS"/>
</dbReference>
<dbReference type="GO" id="GO:0006508">
    <property type="term" value="P:proteolysis"/>
    <property type="evidence" value="ECO:0007669"/>
    <property type="project" value="UniProtKB-KW"/>
</dbReference>
<keyword evidence="10" id="KW-1185">Reference proteome</keyword>
<keyword evidence="7" id="KW-0732">Signal</keyword>
<dbReference type="PANTHER" id="PTHR47966:SF75">
    <property type="entry name" value="ENDOPEPTIDASE (CTSD), PUTATIVE (AFU_ORTHOLOGUE AFUA_4G07040)-RELATED"/>
    <property type="match status" value="1"/>
</dbReference>
<keyword evidence="5" id="KW-0378">Hydrolase</keyword>
<proteinExistence type="inferred from homology"/>
<dbReference type="PANTHER" id="PTHR47966">
    <property type="entry name" value="BETA-SITE APP-CLEAVING ENZYME, ISOFORM A-RELATED"/>
    <property type="match status" value="1"/>
</dbReference>
<reference evidence="9" key="1">
    <citation type="submission" date="2020-07" db="EMBL/GenBank/DDBJ databases">
        <authorList>
            <person name="Nieuwenhuis M."/>
            <person name="Van De Peppel L.J.J."/>
        </authorList>
    </citation>
    <scope>NUCLEOTIDE SEQUENCE</scope>
    <source>
        <strain evidence="9">AP01</strain>
        <tissue evidence="9">Mycelium</tissue>
    </source>
</reference>
<evidence type="ECO:0000256" key="6">
    <source>
        <dbReference type="SAM" id="MobiDB-lite"/>
    </source>
</evidence>
<dbReference type="PROSITE" id="PS51767">
    <property type="entry name" value="PEPTIDASE_A1"/>
    <property type="match status" value="1"/>
</dbReference>
<dbReference type="CDD" id="cd05471">
    <property type="entry name" value="pepsin_like"/>
    <property type="match status" value="1"/>
</dbReference>
<feature type="region of interest" description="Disordered" evidence="6">
    <location>
        <begin position="116"/>
        <end position="146"/>
    </location>
</feature>
<feature type="domain" description="Peptidase A1" evidence="8">
    <location>
        <begin position="170"/>
        <end position="502"/>
    </location>
</feature>
<dbReference type="InterPro" id="IPR021109">
    <property type="entry name" value="Peptidase_aspartic_dom_sf"/>
</dbReference>
<sequence length="506" mass="54307">MRLSSALLAATVVVLGVDAHPARASFISFPIHRVGPRSDVPPLPPTIVHQQHANRAIRRLEHLSGANTHTPDEVLLDNLQRRAAALPSHIQKRYYHPALDVLLRLPEAGKHTHAVGRTHAKEQEGQTLKAGESDSEEGEDQAIREGVTPARKPTFKNTIGLDIQSSDIGYIGKVQIGTPSRSFNLLMDSGSADLWVGAEGCVPENPWDDQEDCGAHTFLGPKSSSTFNDTKKPWKIQYGTGAVSGTIVTDHIAFAGLRLPKYQFGVAAKESAEFTPDYIPFDGLAGLAKAAISRQGTIPIVEALHRAGLIAEPIVSYHIPRLADAVDGHSDGELTLGALNPARYQRDTLVKVPNVSPIGFWEARLDGVRVGGKNMHWSTRKAIFDSGTTLLIAPPADVTAIHARIPGAYFDPEGLGGWTVPCVPTSNKHRPAMSLVIGGRAFDIDARDIAFLPIDAADPEGDCTSGISAGDVGGEGVWLVGDVFLKNVYMSTNVDDDSISFAKLKK</sequence>
<evidence type="ECO:0000256" key="5">
    <source>
        <dbReference type="RuleBase" id="RU000454"/>
    </source>
</evidence>
<dbReference type="OrthoDB" id="2747330at2759"/>
<protein>
    <recommendedName>
        <fullName evidence="8">Peptidase A1 domain-containing protein</fullName>
    </recommendedName>
</protein>
<evidence type="ECO:0000256" key="1">
    <source>
        <dbReference type="ARBA" id="ARBA00007447"/>
    </source>
</evidence>
<keyword evidence="4" id="KW-1015">Disulfide bond</keyword>
<feature type="disulfide bond" evidence="4">
    <location>
        <begin position="422"/>
        <end position="463"/>
    </location>
</feature>
<comment type="similarity">
    <text evidence="1 5">Belongs to the peptidase A1 family.</text>
</comment>
<evidence type="ECO:0000256" key="3">
    <source>
        <dbReference type="PIRSR" id="PIRSR601461-1"/>
    </source>
</evidence>
<feature type="chain" id="PRO_5040504592" description="Peptidase A1 domain-containing protein" evidence="7">
    <location>
        <begin position="25"/>
        <end position="506"/>
    </location>
</feature>
<name>A0A9P7K9L8_9AGAR</name>
<evidence type="ECO:0000256" key="7">
    <source>
        <dbReference type="SAM" id="SignalP"/>
    </source>
</evidence>
<evidence type="ECO:0000313" key="9">
    <source>
        <dbReference type="EMBL" id="KAG5641070.1"/>
    </source>
</evidence>
<dbReference type="AlphaFoldDB" id="A0A9P7K9L8"/>
<dbReference type="EMBL" id="JABCKV010000398">
    <property type="protein sequence ID" value="KAG5641070.1"/>
    <property type="molecule type" value="Genomic_DNA"/>
</dbReference>
<dbReference type="InterPro" id="IPR001461">
    <property type="entry name" value="Aspartic_peptidase_A1"/>
</dbReference>
<dbReference type="Gene3D" id="2.40.70.10">
    <property type="entry name" value="Acid Proteases"/>
    <property type="match status" value="2"/>
</dbReference>
<dbReference type="PROSITE" id="PS00141">
    <property type="entry name" value="ASP_PROTEASE"/>
    <property type="match status" value="1"/>
</dbReference>
<reference evidence="9" key="2">
    <citation type="submission" date="2021-10" db="EMBL/GenBank/DDBJ databases">
        <title>Phylogenomics reveals ancestral predisposition of the termite-cultivated fungus Termitomyces towards a domesticated lifestyle.</title>
        <authorList>
            <person name="Auxier B."/>
            <person name="Grum-Grzhimaylo A."/>
            <person name="Cardenas M.E."/>
            <person name="Lodge J.D."/>
            <person name="Laessoe T."/>
            <person name="Pedersen O."/>
            <person name="Smith M.E."/>
            <person name="Kuyper T.W."/>
            <person name="Franco-Molano E.A."/>
            <person name="Baroni T.J."/>
            <person name="Aanen D.K."/>
        </authorList>
    </citation>
    <scope>NUCLEOTIDE SEQUENCE</scope>
    <source>
        <strain evidence="9">AP01</strain>
        <tissue evidence="9">Mycelium</tissue>
    </source>
</reference>
<feature type="disulfide bond" evidence="4">
    <location>
        <begin position="201"/>
        <end position="213"/>
    </location>
</feature>
<keyword evidence="2 5" id="KW-0064">Aspartyl protease</keyword>
<organism evidence="9 10">
    <name type="scientific">Asterophora parasitica</name>
    <dbReference type="NCBI Taxonomy" id="117018"/>
    <lineage>
        <taxon>Eukaryota</taxon>
        <taxon>Fungi</taxon>
        <taxon>Dikarya</taxon>
        <taxon>Basidiomycota</taxon>
        <taxon>Agaricomycotina</taxon>
        <taxon>Agaricomycetes</taxon>
        <taxon>Agaricomycetidae</taxon>
        <taxon>Agaricales</taxon>
        <taxon>Tricholomatineae</taxon>
        <taxon>Lyophyllaceae</taxon>
        <taxon>Asterophora</taxon>
    </lineage>
</organism>
<dbReference type="InterPro" id="IPR033121">
    <property type="entry name" value="PEPTIDASE_A1"/>
</dbReference>
<dbReference type="Proteomes" id="UP000775547">
    <property type="component" value="Unassembled WGS sequence"/>
</dbReference>